<dbReference type="SUPFAM" id="SSF88723">
    <property type="entry name" value="PIN domain-like"/>
    <property type="match status" value="1"/>
</dbReference>
<comment type="similarity">
    <text evidence="5">Belongs to the PINc/VapC protein family.</text>
</comment>
<accession>A0ABU1LZQ0</accession>
<dbReference type="Pfam" id="PF01850">
    <property type="entry name" value="PIN"/>
    <property type="match status" value="1"/>
</dbReference>
<reference evidence="7 8" key="1">
    <citation type="submission" date="2023-07" db="EMBL/GenBank/DDBJ databases">
        <title>Sorghum-associated microbial communities from plants grown in Nebraska, USA.</title>
        <authorList>
            <person name="Schachtman D."/>
        </authorList>
    </citation>
    <scope>NUCLEOTIDE SEQUENCE [LARGE SCALE GENOMIC DNA]</scope>
    <source>
        <strain evidence="7 8">DS1316</strain>
    </source>
</reference>
<dbReference type="InterPro" id="IPR022907">
    <property type="entry name" value="VapC_family"/>
</dbReference>
<keyword evidence="3 5" id="KW-0479">Metal-binding</keyword>
<keyword evidence="5" id="KW-0460">Magnesium</keyword>
<evidence type="ECO:0000256" key="1">
    <source>
        <dbReference type="ARBA" id="ARBA00022649"/>
    </source>
</evidence>
<dbReference type="EMBL" id="JAVDRP010000016">
    <property type="protein sequence ID" value="MDR6412238.1"/>
    <property type="molecule type" value="Genomic_DNA"/>
</dbReference>
<keyword evidence="1 5" id="KW-1277">Toxin-antitoxin system</keyword>
<dbReference type="NCBIfam" id="TIGR00028">
    <property type="entry name" value="Mtu_PIN_fam"/>
    <property type="match status" value="1"/>
</dbReference>
<evidence type="ECO:0000259" key="6">
    <source>
        <dbReference type="Pfam" id="PF01850"/>
    </source>
</evidence>
<comment type="cofactor">
    <cofactor evidence="5">
        <name>Mg(2+)</name>
        <dbReference type="ChEBI" id="CHEBI:18420"/>
    </cofactor>
</comment>
<evidence type="ECO:0000313" key="8">
    <source>
        <dbReference type="Proteomes" id="UP001264340"/>
    </source>
</evidence>
<protein>
    <recommendedName>
        <fullName evidence="5">Ribonuclease VapC</fullName>
        <shortName evidence="5">RNase VapC</shortName>
        <ecNumber evidence="5">3.1.-.-</ecNumber>
    </recommendedName>
    <alternativeName>
        <fullName evidence="5">Toxin VapC</fullName>
    </alternativeName>
</protein>
<feature type="binding site" evidence="5">
    <location>
        <position position="112"/>
    </location>
    <ligand>
        <name>Mg(2+)</name>
        <dbReference type="ChEBI" id="CHEBI:18420"/>
    </ligand>
</feature>
<dbReference type="InterPro" id="IPR002716">
    <property type="entry name" value="PIN_dom"/>
</dbReference>
<evidence type="ECO:0000256" key="3">
    <source>
        <dbReference type="ARBA" id="ARBA00022723"/>
    </source>
</evidence>
<evidence type="ECO:0000313" key="7">
    <source>
        <dbReference type="EMBL" id="MDR6412238.1"/>
    </source>
</evidence>
<keyword evidence="8" id="KW-1185">Reference proteome</keyword>
<comment type="function">
    <text evidence="5">Toxic component of a toxin-antitoxin (TA) system. An RNase.</text>
</comment>
<proteinExistence type="inferred from homology"/>
<dbReference type="EC" id="3.1.-.-" evidence="5"/>
<evidence type="ECO:0000256" key="5">
    <source>
        <dbReference type="HAMAP-Rule" id="MF_00265"/>
    </source>
</evidence>
<sequence length="149" mass="15964">MAASTRTTYLLDVNVLIALLDPAHVQHDTAHDWFATHGQAAWATCPLTENGVLRIVGHARYPNTPGSPAAVAPLVAQLRQRSGHVFWPDDLSLVDPAWIDASRLLSAGQVTDSYLLALACAHGGQLASFDRRLVTDAVRDGARGLHLIG</sequence>
<comment type="caution">
    <text evidence="7">The sequence shown here is derived from an EMBL/GenBank/DDBJ whole genome shotgun (WGS) entry which is preliminary data.</text>
</comment>
<keyword evidence="2 5" id="KW-0540">Nuclease</keyword>
<dbReference type="Proteomes" id="UP001264340">
    <property type="component" value="Unassembled WGS sequence"/>
</dbReference>
<dbReference type="InterPro" id="IPR006226">
    <property type="entry name" value="Mtu_PIN"/>
</dbReference>
<gene>
    <name evidence="5" type="primary">vapC</name>
    <name evidence="7" type="ORF">J2804_005673</name>
</gene>
<name>A0ABU1LZQ0_9BURK</name>
<organism evidence="7 8">
    <name type="scientific">Paraburkholderia terricola</name>
    <dbReference type="NCBI Taxonomy" id="169427"/>
    <lineage>
        <taxon>Bacteria</taxon>
        <taxon>Pseudomonadati</taxon>
        <taxon>Pseudomonadota</taxon>
        <taxon>Betaproteobacteria</taxon>
        <taxon>Burkholderiales</taxon>
        <taxon>Burkholderiaceae</taxon>
        <taxon>Paraburkholderia</taxon>
    </lineage>
</organism>
<keyword evidence="5" id="KW-0800">Toxin</keyword>
<evidence type="ECO:0000256" key="2">
    <source>
        <dbReference type="ARBA" id="ARBA00022722"/>
    </source>
</evidence>
<dbReference type="RefSeq" id="WP_310126050.1">
    <property type="nucleotide sequence ID" value="NZ_JAVDRP010000016.1"/>
</dbReference>
<feature type="binding site" evidence="5">
    <location>
        <position position="12"/>
    </location>
    <ligand>
        <name>Mg(2+)</name>
        <dbReference type="ChEBI" id="CHEBI:18420"/>
    </ligand>
</feature>
<keyword evidence="4 5" id="KW-0378">Hydrolase</keyword>
<feature type="domain" description="PIN" evidence="6">
    <location>
        <begin position="9"/>
        <end position="133"/>
    </location>
</feature>
<dbReference type="InterPro" id="IPR029060">
    <property type="entry name" value="PIN-like_dom_sf"/>
</dbReference>
<dbReference type="HAMAP" id="MF_00265">
    <property type="entry name" value="VapC_Nob1"/>
    <property type="match status" value="1"/>
</dbReference>
<evidence type="ECO:0000256" key="4">
    <source>
        <dbReference type="ARBA" id="ARBA00022801"/>
    </source>
</evidence>